<dbReference type="PANTHER" id="PTHR15922:SF2">
    <property type="entry name" value="NBAS SUBUNIT OF NRZ TETHERING COMPLEX"/>
    <property type="match status" value="1"/>
</dbReference>
<dbReference type="GO" id="GO:0015031">
    <property type="term" value="P:protein transport"/>
    <property type="evidence" value="ECO:0007669"/>
    <property type="project" value="UniProtKB-KW"/>
</dbReference>
<protein>
    <recommendedName>
        <fullName evidence="5">Sec39 domain-containing protein</fullName>
    </recommendedName>
</protein>
<keyword evidence="7" id="KW-1185">Reference proteome</keyword>
<dbReference type="GO" id="GO:0070939">
    <property type="term" value="C:Dsl1/NZR complex"/>
    <property type="evidence" value="ECO:0007669"/>
    <property type="project" value="TreeGrafter"/>
</dbReference>
<dbReference type="GO" id="GO:0006890">
    <property type="term" value="P:retrograde vesicle-mediated transport, Golgi to endoplasmic reticulum"/>
    <property type="evidence" value="ECO:0007669"/>
    <property type="project" value="InterPro"/>
</dbReference>
<gene>
    <name evidence="6" type="ORF">GIB67_008402</name>
</gene>
<dbReference type="SUPFAM" id="SSF50978">
    <property type="entry name" value="WD40 repeat-like"/>
    <property type="match status" value="1"/>
</dbReference>
<comment type="subcellular location">
    <subcellularLocation>
        <location evidence="1">Endoplasmic reticulum</location>
    </subcellularLocation>
</comment>
<keyword evidence="2" id="KW-0813">Transport</keyword>
<keyword evidence="4" id="KW-0653">Protein transport</keyword>
<feature type="domain" description="Sec39" evidence="5">
    <location>
        <begin position="931"/>
        <end position="1120"/>
    </location>
</feature>
<comment type="caution">
    <text evidence="6">The sequence shown here is derived from an EMBL/GenBank/DDBJ whole genome shotgun (WGS) entry which is preliminary data.</text>
</comment>
<evidence type="ECO:0000256" key="2">
    <source>
        <dbReference type="ARBA" id="ARBA00022448"/>
    </source>
</evidence>
<reference evidence="6 7" key="1">
    <citation type="journal article" date="2020" name="IScience">
        <title>Genome Sequencing of the Endangered Kingdonia uniflora (Circaeasteraceae, Ranunculales) Reveals Potential Mechanisms of Evolutionary Specialization.</title>
        <authorList>
            <person name="Sun Y."/>
            <person name="Deng T."/>
            <person name="Zhang A."/>
            <person name="Moore M.J."/>
            <person name="Landis J.B."/>
            <person name="Lin N."/>
            <person name="Zhang H."/>
            <person name="Zhang X."/>
            <person name="Huang J."/>
            <person name="Zhang X."/>
            <person name="Sun H."/>
            <person name="Wang H."/>
        </authorList>
    </citation>
    <scope>NUCLEOTIDE SEQUENCE [LARGE SCALE GENOMIC DNA]</scope>
    <source>
        <strain evidence="6">TB1705</strain>
        <tissue evidence="6">Leaf</tissue>
    </source>
</reference>
<dbReference type="PANTHER" id="PTHR15922">
    <property type="entry name" value="NEUROBLASTOMA-AMPLIFIED SEQUENCE"/>
    <property type="match status" value="1"/>
</dbReference>
<evidence type="ECO:0000256" key="3">
    <source>
        <dbReference type="ARBA" id="ARBA00022824"/>
    </source>
</evidence>
<name>A0A7J7N583_9MAGN</name>
<evidence type="ECO:0000256" key="4">
    <source>
        <dbReference type="ARBA" id="ARBA00022927"/>
    </source>
</evidence>
<feature type="domain" description="Sec39" evidence="5">
    <location>
        <begin position="599"/>
        <end position="853"/>
    </location>
</feature>
<evidence type="ECO:0000313" key="6">
    <source>
        <dbReference type="EMBL" id="KAF6162273.1"/>
    </source>
</evidence>
<sequence length="2382" mass="269276">MVEENPVSEVLFETRYHAKRPFCPNYPPQQSRDFTLNAVLPILVIRIYGYFVVMLKFEQEEGVNGGLLSLLSVRGLTQLKEKWSDYKRPIKLKKLTSLFVSSRGEHIAVAVGNVITVLQKDDDYKEPCGIFTGNDRLSTFKYGAWSDSHNILGVIDDNDTLYFIKANGEEITRKSKKQLKVYCTIIGLVVPSARFAKTSCLCQFSILTSDGSLHNIEVGQESIPSFSSMPTSNNLRKQFPQNVLCMGYHPEYSLVFIVGSSDSVSEKSNDNAGFYCLSLWHVSQNLHLEPVSYSSQFEGLFSLPKGYVGPLATPKVVISPQCKHAAVLDLTGFLDVFNVDGERHLFSLVSFSESSQVAHSSSSERRRYLSDVTDITWWSDSILVISKRSGVITMVDVLSGREVLENDILFSSSILERVPDCQGHIFILESTAEGSQGVQDKPSWSLVSFLEKSVSEMYTILISNQQYEAARDFAIHHGLEKDEIFKSQWLQSCQGTNEINMFLPSIKDQVFVLSECVDKVGKTEDSAKALLACGLRVTDRYKFFELDDDECSQIWDFRIIRLQLLQFKDRLETFVGINMGRFSMQEYSRFRILPLNETAITLAESGKIGTLNLLFKRHPYSLAPFMLDILASIPETVPVQIYGQLLPGRSPPTTIALRENDWVECENMVNYLNRLSKDQCNMRTEAIIKHSVGFVWPSVDELTFWYTNRVKDIDILGGQLESCLCMLEFASRKGIVELKPLQVSISYLHQLIFSDGADEEIDITMNLVAWEELSDYDKFKMMLDRVKEDKVVERLRDRAIPFMLNHSHDTVPSTQSDSFLVRWLKEVASVNKLDIFLAVIEEGCRDSIIGEFFGDEDEAVECVVTCVYLCTLTDRWNTIASILSKLPRNKDNDMYAERRENKVKIAEGHVEAGRLLAYYQVPKPMGFFLEAHTDEKGVKQILRLILSKFGRRQPVRSDNDWANMWRDMQLFQEKAFPFLDIEYMLMEFCRGLLKAGKFSLARNYLKGTGVVSLGTEKAENLVIQSAREYFFSASSLACTEIWRAKECLNLFPSSKNVKAEADIIDALTIKLPSLGVTLLPMQFRQIRDPMEIINMVITSQTGAYLNVDEIIEIAKLLGLSSQDEISAVEEAVAREAAVAGDLQLAFDLCLVLSRKGHGSIWDLCAAIAKGPILDNMNATSRKQLLGFSLSHCDEESIGELLYAWKNLDMQSQCESLVISTGTNPPDLDIAGLTDCSEMIGEGNSDQEFHIRNAKTILSTIAKDVSIETGMDWDYLLKENRKLLTFAALQLPWLFDLSRKAEYAKRTISGSSVRTQALLTILSWLACNDISPSDELIASLVKSKMEESATKEDDILGFSFLLNLVDAFHGVEIIEEQLKEREGYSEVCSIMNMGMAYSTLHNCGTEYGNPGKRRELLLQKFKEKHSPLSSDAMDKNDKIQSTFWREWKSKLQEQKLLTYQSRILEQTIPGVDTSRFFSGDHDYIENMIFSLSDSVKLEKRPSLKEVLKLATTYGLNHNEVLLRYIASTLVSDIWTNDDIEAEISDYEEELSSYAATVIGTISLNVYPAIDGCNKQRLAYIFSILSECYLKLKGTEYPPPVIKLEPSHLHSLELPQFYKILEQECGRVSFIKNLNFKNITELGGLNLQSFNDEVYNHVDDFSVEPLAKMVQNLRDIYTEPFTIGLISLQDVYKHYILSLLTSLVDKSSTTHLLDPEKFQGFVDQLEENYDCLGSYIRLLSPEDVLDVVKQYYASSVPHDISSATLPGESAWVDCLISILKFWIKLSDDMQVILSEKLQFSLECLSKYLNVFISLIEDEKISPIQGWDTVLNYVRHGLSGFPIENLSLCRSMIFSACRLEAITEVFSDAMARNVDKIQNLPDLYVSALDPVLLDMANESSDHQNLHNLLSTLNKCEGSLEDLKMVRCAVWGRLSTFSDNMQLKSHVRVYVLELMQSITGKYLKCLPAKLISNVEPWEGWDELDAIETVDKTVSNQADASSKFTSTLVALKSTRLASVISPSMEVLPSDLVSLESAISCFLNLFANANTVPHLDALEAILAEWEGLFTIGKNDAGANDDEDVDEVSDTGSNWNNDEWDEGWENFHEEHSAVEKGQEKKEKKDECVISVHPFHSCWMEIIKKLVNLSQWNDVLKLIDRSFSKPSIYLLAENEVQTLFQHLVGKDCFAALKIVLLLPYKSVQLQCLDAFEANLKEQGPTASVNKDSDLLTLFLSSGAVYTIATESAYKNTFSYLCYLVGSFARQCQENQLSKLKYRTEENCFFIYFRRTLFPCIISELVNAKQIVLAAFFVSRVMHTNASFSLVNIAEASLSRYLQGHIHVLQKEEDPSFVKMPVYMYMGNTVSRLRNNLGSLVQSALSSISDNVNVN</sequence>
<organism evidence="6 7">
    <name type="scientific">Kingdonia uniflora</name>
    <dbReference type="NCBI Taxonomy" id="39325"/>
    <lineage>
        <taxon>Eukaryota</taxon>
        <taxon>Viridiplantae</taxon>
        <taxon>Streptophyta</taxon>
        <taxon>Embryophyta</taxon>
        <taxon>Tracheophyta</taxon>
        <taxon>Spermatophyta</taxon>
        <taxon>Magnoliopsida</taxon>
        <taxon>Ranunculales</taxon>
        <taxon>Circaeasteraceae</taxon>
        <taxon>Kingdonia</taxon>
    </lineage>
</organism>
<dbReference type="Proteomes" id="UP000541444">
    <property type="component" value="Unassembled WGS sequence"/>
</dbReference>
<keyword evidence="3" id="KW-0256">Endoplasmic reticulum</keyword>
<accession>A0A7J7N583</accession>
<evidence type="ECO:0000256" key="1">
    <source>
        <dbReference type="ARBA" id="ARBA00004240"/>
    </source>
</evidence>
<dbReference type="InterPro" id="IPR036322">
    <property type="entry name" value="WD40_repeat_dom_sf"/>
</dbReference>
<dbReference type="OrthoDB" id="19988at2759"/>
<dbReference type="GO" id="GO:0000149">
    <property type="term" value="F:SNARE binding"/>
    <property type="evidence" value="ECO:0007669"/>
    <property type="project" value="TreeGrafter"/>
</dbReference>
<evidence type="ECO:0000313" key="7">
    <source>
        <dbReference type="Proteomes" id="UP000541444"/>
    </source>
</evidence>
<dbReference type="InterPro" id="IPR013244">
    <property type="entry name" value="Sec39_domain"/>
</dbReference>
<dbReference type="Pfam" id="PF08314">
    <property type="entry name" value="Sec39"/>
    <property type="match status" value="2"/>
</dbReference>
<proteinExistence type="predicted"/>
<dbReference type="EMBL" id="JACGCM010001055">
    <property type="protein sequence ID" value="KAF6162273.1"/>
    <property type="molecule type" value="Genomic_DNA"/>
</dbReference>
<evidence type="ECO:0000259" key="5">
    <source>
        <dbReference type="Pfam" id="PF08314"/>
    </source>
</evidence>